<dbReference type="AlphaFoldDB" id="A0A822XYI5"/>
<organism evidence="1 2">
    <name type="scientific">Nelumbo nucifera</name>
    <name type="common">Sacred lotus</name>
    <dbReference type="NCBI Taxonomy" id="4432"/>
    <lineage>
        <taxon>Eukaryota</taxon>
        <taxon>Viridiplantae</taxon>
        <taxon>Streptophyta</taxon>
        <taxon>Embryophyta</taxon>
        <taxon>Tracheophyta</taxon>
        <taxon>Spermatophyta</taxon>
        <taxon>Magnoliopsida</taxon>
        <taxon>Proteales</taxon>
        <taxon>Nelumbonaceae</taxon>
        <taxon>Nelumbo</taxon>
    </lineage>
</organism>
<evidence type="ECO:0000313" key="1">
    <source>
        <dbReference type="EMBL" id="DAD25440.1"/>
    </source>
</evidence>
<evidence type="ECO:0000313" key="2">
    <source>
        <dbReference type="Proteomes" id="UP000607653"/>
    </source>
</evidence>
<gene>
    <name evidence="1" type="ORF">HUJ06_026904</name>
</gene>
<comment type="caution">
    <text evidence="1">The sequence shown here is derived from an EMBL/GenBank/DDBJ whole genome shotgun (WGS) entry which is preliminary data.</text>
</comment>
<name>A0A822XYI5_NELNU</name>
<sequence>MEVVKNYSKEAYDWLCKIPPITWSRHGLDPIVKSDDITNNWTKSFNSLIGESRSLPIVEMLEDVRKRLMQKLFERHEATNAQASVLMPRVESIVSRRRREAR</sequence>
<accession>A0A822XYI5</accession>
<proteinExistence type="predicted"/>
<protein>
    <submittedName>
        <fullName evidence="1">Uncharacterized protein</fullName>
    </submittedName>
</protein>
<reference evidence="1 2" key="1">
    <citation type="journal article" date="2020" name="Mol. Biol. Evol.">
        <title>Distinct Expression and Methylation Patterns for Genes with Different Fates following a Single Whole-Genome Duplication in Flowering Plants.</title>
        <authorList>
            <person name="Shi T."/>
            <person name="Rahmani R.S."/>
            <person name="Gugger P.F."/>
            <person name="Wang M."/>
            <person name="Li H."/>
            <person name="Zhang Y."/>
            <person name="Li Z."/>
            <person name="Wang Q."/>
            <person name="Van de Peer Y."/>
            <person name="Marchal K."/>
            <person name="Chen J."/>
        </authorList>
    </citation>
    <scope>NUCLEOTIDE SEQUENCE [LARGE SCALE GENOMIC DNA]</scope>
    <source>
        <tissue evidence="1">Leaf</tissue>
    </source>
</reference>
<dbReference type="Proteomes" id="UP000607653">
    <property type="component" value="Unassembled WGS sequence"/>
</dbReference>
<keyword evidence="2" id="KW-1185">Reference proteome</keyword>
<dbReference type="EMBL" id="DUZY01000001">
    <property type="protein sequence ID" value="DAD25440.1"/>
    <property type="molecule type" value="Genomic_DNA"/>
</dbReference>